<dbReference type="PANTHER" id="PTHR43630">
    <property type="entry name" value="POLY-BETA-1,6-N-ACETYL-D-GLUCOSAMINE SYNTHASE"/>
    <property type="match status" value="1"/>
</dbReference>
<dbReference type="OrthoDB" id="9771846at2"/>
<dbReference type="SUPFAM" id="SSF53448">
    <property type="entry name" value="Nucleotide-diphospho-sugar transferases"/>
    <property type="match status" value="1"/>
</dbReference>
<evidence type="ECO:0000256" key="2">
    <source>
        <dbReference type="ARBA" id="ARBA00022676"/>
    </source>
</evidence>
<dbReference type="EMBL" id="FOMI01000003">
    <property type="protein sequence ID" value="SFD02599.1"/>
    <property type="molecule type" value="Genomic_DNA"/>
</dbReference>
<evidence type="ECO:0000256" key="3">
    <source>
        <dbReference type="ARBA" id="ARBA00022679"/>
    </source>
</evidence>
<dbReference type="GO" id="GO:0016757">
    <property type="term" value="F:glycosyltransferase activity"/>
    <property type="evidence" value="ECO:0007669"/>
    <property type="project" value="UniProtKB-KW"/>
</dbReference>
<dbReference type="Gene3D" id="3.90.550.10">
    <property type="entry name" value="Spore Coat Polysaccharide Biosynthesis Protein SpsA, Chain A"/>
    <property type="match status" value="1"/>
</dbReference>
<dbReference type="PANTHER" id="PTHR43630:SF1">
    <property type="entry name" value="POLY-BETA-1,6-N-ACETYL-D-GLUCOSAMINE SYNTHASE"/>
    <property type="match status" value="1"/>
</dbReference>
<evidence type="ECO:0000256" key="1">
    <source>
        <dbReference type="ARBA" id="ARBA00006739"/>
    </source>
</evidence>
<name>A0A1I1NYC5_9FLAO</name>
<dbReference type="InterPro" id="IPR001173">
    <property type="entry name" value="Glyco_trans_2-like"/>
</dbReference>
<comment type="similarity">
    <text evidence="1">Belongs to the glycosyltransferase 2 family.</text>
</comment>
<organism evidence="5 6">
    <name type="scientific">Algibacter pectinivorans</name>
    <dbReference type="NCBI Taxonomy" id="870482"/>
    <lineage>
        <taxon>Bacteria</taxon>
        <taxon>Pseudomonadati</taxon>
        <taxon>Bacteroidota</taxon>
        <taxon>Flavobacteriia</taxon>
        <taxon>Flavobacteriales</taxon>
        <taxon>Flavobacteriaceae</taxon>
        <taxon>Algibacter</taxon>
    </lineage>
</organism>
<reference evidence="6" key="1">
    <citation type="submission" date="2016-10" db="EMBL/GenBank/DDBJ databases">
        <authorList>
            <person name="Varghese N."/>
            <person name="Submissions S."/>
        </authorList>
    </citation>
    <scope>NUCLEOTIDE SEQUENCE [LARGE SCALE GENOMIC DNA]</scope>
    <source>
        <strain evidence="6">DSM 25730</strain>
    </source>
</reference>
<evidence type="ECO:0000313" key="6">
    <source>
        <dbReference type="Proteomes" id="UP000199439"/>
    </source>
</evidence>
<dbReference type="RefSeq" id="WP_092849945.1">
    <property type="nucleotide sequence ID" value="NZ_FOMI01000003.1"/>
</dbReference>
<gene>
    <name evidence="5" type="ORF">SAMN04487987_10323</name>
</gene>
<dbReference type="AlphaFoldDB" id="A0A1I1NYC5"/>
<evidence type="ECO:0000259" key="4">
    <source>
        <dbReference type="Pfam" id="PF00535"/>
    </source>
</evidence>
<keyword evidence="2" id="KW-0328">Glycosyltransferase</keyword>
<sequence>MISVVIRTKNQSKALEFLLANLKNRYNNDVDEVIVVDNLSVDNSKEIATKYNARFETITNFSYGGSANFCAEKANNEIIVIFSAHSYPVSPDFFSTIKKQFVQNKNLAGVRCLHASNDYENYINNISALQDPNKSGLIFSGSAFRKSIWNKIKFNENVPTFEDKDWTKRVLKAGYDIEFAPVVFNYRVSRNDKQLFFRFKNDLIGNYQIWHKEPKISSVFKGTLVTILSAVKNMFVAMYYATKRLLLILKFKFNKPEKFNY</sequence>
<accession>A0A1I1NYC5</accession>
<dbReference type="STRING" id="870482.SAMN04487987_10323"/>
<keyword evidence="3 5" id="KW-0808">Transferase</keyword>
<evidence type="ECO:0000313" key="5">
    <source>
        <dbReference type="EMBL" id="SFD02599.1"/>
    </source>
</evidence>
<feature type="domain" description="Glycosyltransferase 2-like" evidence="4">
    <location>
        <begin position="3"/>
        <end position="125"/>
    </location>
</feature>
<keyword evidence="6" id="KW-1185">Reference proteome</keyword>
<dbReference type="InterPro" id="IPR029044">
    <property type="entry name" value="Nucleotide-diphossugar_trans"/>
</dbReference>
<protein>
    <submittedName>
        <fullName evidence="5">Glycosyl transferase family 2</fullName>
    </submittedName>
</protein>
<proteinExistence type="inferred from homology"/>
<dbReference type="Pfam" id="PF00535">
    <property type="entry name" value="Glycos_transf_2"/>
    <property type="match status" value="1"/>
</dbReference>
<dbReference type="Proteomes" id="UP000199439">
    <property type="component" value="Unassembled WGS sequence"/>
</dbReference>